<dbReference type="Pfam" id="PF04096">
    <property type="entry name" value="Nucleoporin2"/>
    <property type="match status" value="1"/>
</dbReference>
<evidence type="ECO:0000256" key="1">
    <source>
        <dbReference type="SAM" id="MobiDB-lite"/>
    </source>
</evidence>
<sequence>MSNKNTKGKQNNNSFSTWGGNTSSWNTNNSNKQGGNTSPWNTNNSNNNKSSTGFGGFGTGTGTGFGGFGTGTGTGFGGFKTGTGTGSGWNSGTTGTGWGGNSQPQQQGFNQMQPSAPVIPPGGCTVGYILNEGNAPKVELKVNTNDPNAPKSAEFRVNHISQIPAYGLYTIDELRYYDYLYEEYITKVSTPTTQNNMFNNQNNQNKQFSINNNGQAPKPVYVSCWKKKPEEIKEPQEPLQKQPFGALPATTISVSQAEGESLPKQEQIPEDPGFRNSMSLYQHILKTNPEKSATPGLRQLNPQKLQDRPSVKDKLKSAQSNSSIRPGELFKNFDESSEEKEDIKNDDYEYIPDLDSIKDNEEIYNFTVIHHKFGSIVFPRSFKVKQINPKKSIIFSDRKVSISISNVDKRRLGLDKNFISIVTLKNVLPSEYKKKESLRHYQADLMKYCKDHGYDFISYTKEDGSLMFTVSSLSEFPVEIL</sequence>
<dbReference type="EMBL" id="JAPFFF010000018">
    <property type="protein sequence ID" value="KAK8861038.1"/>
    <property type="molecule type" value="Genomic_DNA"/>
</dbReference>
<reference evidence="3 4" key="1">
    <citation type="submission" date="2024-04" db="EMBL/GenBank/DDBJ databases">
        <title>Tritrichomonas musculus Genome.</title>
        <authorList>
            <person name="Alves-Ferreira E."/>
            <person name="Grigg M."/>
            <person name="Lorenzi H."/>
            <person name="Galac M."/>
        </authorList>
    </citation>
    <scope>NUCLEOTIDE SEQUENCE [LARGE SCALE GENOMIC DNA]</scope>
    <source>
        <strain evidence="3 4">EAF2021</strain>
    </source>
</reference>
<feature type="compositionally biased region" description="Basic and acidic residues" evidence="1">
    <location>
        <begin position="305"/>
        <end position="316"/>
    </location>
</feature>
<dbReference type="InterPro" id="IPR036903">
    <property type="entry name" value="Nup98_auto-Pept-S59_dom_sf"/>
</dbReference>
<gene>
    <name evidence="3" type="ORF">M9Y10_012730</name>
</gene>
<evidence type="ECO:0000313" key="4">
    <source>
        <dbReference type="Proteomes" id="UP001470230"/>
    </source>
</evidence>
<feature type="domain" description="Peptidase S59" evidence="2">
    <location>
        <begin position="345"/>
        <end position="473"/>
    </location>
</feature>
<evidence type="ECO:0000259" key="2">
    <source>
        <dbReference type="PROSITE" id="PS51434"/>
    </source>
</evidence>
<feature type="region of interest" description="Disordered" evidence="1">
    <location>
        <begin position="79"/>
        <end position="114"/>
    </location>
</feature>
<protein>
    <recommendedName>
        <fullName evidence="2">Peptidase S59 domain-containing protein</fullName>
    </recommendedName>
</protein>
<dbReference type="Proteomes" id="UP001470230">
    <property type="component" value="Unassembled WGS sequence"/>
</dbReference>
<feature type="region of interest" description="Disordered" evidence="1">
    <location>
        <begin position="288"/>
        <end position="342"/>
    </location>
</feature>
<proteinExistence type="predicted"/>
<dbReference type="PROSITE" id="PS51434">
    <property type="entry name" value="NUP_C"/>
    <property type="match status" value="1"/>
</dbReference>
<dbReference type="Gene3D" id="3.30.1610.10">
    <property type="entry name" value="Peptidase S59, nucleoporin"/>
    <property type="match status" value="1"/>
</dbReference>
<feature type="compositionally biased region" description="Gly residues" evidence="1">
    <location>
        <begin position="79"/>
        <end position="100"/>
    </location>
</feature>
<dbReference type="InterPro" id="IPR007230">
    <property type="entry name" value="Nup98_auto-Pept-S59_dom"/>
</dbReference>
<feature type="compositionally biased region" description="Polar residues" evidence="1">
    <location>
        <begin position="1"/>
        <end position="15"/>
    </location>
</feature>
<feature type="compositionally biased region" description="Low complexity" evidence="1">
    <location>
        <begin position="16"/>
        <end position="52"/>
    </location>
</feature>
<dbReference type="SUPFAM" id="SSF82215">
    <property type="entry name" value="C-terminal autoproteolytic domain of nucleoporin nup98"/>
    <property type="match status" value="1"/>
</dbReference>
<keyword evidence="4" id="KW-1185">Reference proteome</keyword>
<accession>A0ABR2IDA1</accession>
<feature type="region of interest" description="Disordered" evidence="1">
    <location>
        <begin position="1"/>
        <end position="56"/>
    </location>
</feature>
<comment type="caution">
    <text evidence="3">The sequence shown here is derived from an EMBL/GenBank/DDBJ whole genome shotgun (WGS) entry which is preliminary data.</text>
</comment>
<name>A0ABR2IDA1_9EUKA</name>
<organism evidence="3 4">
    <name type="scientific">Tritrichomonas musculus</name>
    <dbReference type="NCBI Taxonomy" id="1915356"/>
    <lineage>
        <taxon>Eukaryota</taxon>
        <taxon>Metamonada</taxon>
        <taxon>Parabasalia</taxon>
        <taxon>Tritrichomonadida</taxon>
        <taxon>Tritrichomonadidae</taxon>
        <taxon>Tritrichomonas</taxon>
    </lineage>
</organism>
<feature type="region of interest" description="Disordered" evidence="1">
    <location>
        <begin position="255"/>
        <end position="275"/>
    </location>
</feature>
<feature type="compositionally biased region" description="Low complexity" evidence="1">
    <location>
        <begin position="101"/>
        <end position="114"/>
    </location>
</feature>
<evidence type="ECO:0000313" key="3">
    <source>
        <dbReference type="EMBL" id="KAK8861038.1"/>
    </source>
</evidence>